<comment type="caution">
    <text evidence="1">The sequence shown here is derived from an EMBL/GenBank/DDBJ whole genome shotgun (WGS) entry which is preliminary data.</text>
</comment>
<evidence type="ECO:0000313" key="1">
    <source>
        <dbReference type="EMBL" id="MBP2114206.1"/>
    </source>
</evidence>
<name>A0ABS4NVX7_9BACL</name>
<keyword evidence="2" id="KW-1185">Reference proteome</keyword>
<reference evidence="1 2" key="1">
    <citation type="submission" date="2021-03" db="EMBL/GenBank/DDBJ databases">
        <title>Genomic Encyclopedia of Type Strains, Phase IV (KMG-IV): sequencing the most valuable type-strain genomes for metagenomic binning, comparative biology and taxonomic classification.</title>
        <authorList>
            <person name="Goeker M."/>
        </authorList>
    </citation>
    <scope>NUCLEOTIDE SEQUENCE [LARGE SCALE GENOMIC DNA]</scope>
    <source>
        <strain evidence="1 2">DSM 101953</strain>
    </source>
</reference>
<gene>
    <name evidence="1" type="ORF">J2Z70_004367</name>
</gene>
<dbReference type="Proteomes" id="UP000773462">
    <property type="component" value="Unassembled WGS sequence"/>
</dbReference>
<sequence length="30" mass="3535">MIGTNERNRQQDHLTTAYVRSDLIAFVRKT</sequence>
<accession>A0ABS4NVX7</accession>
<evidence type="ECO:0000313" key="2">
    <source>
        <dbReference type="Proteomes" id="UP000773462"/>
    </source>
</evidence>
<dbReference type="EMBL" id="JAGGLV010000015">
    <property type="protein sequence ID" value="MBP2114206.1"/>
    <property type="molecule type" value="Genomic_DNA"/>
</dbReference>
<organism evidence="1 2">
    <name type="scientific">Paenibacillus silagei</name>
    <dbReference type="NCBI Taxonomy" id="1670801"/>
    <lineage>
        <taxon>Bacteria</taxon>
        <taxon>Bacillati</taxon>
        <taxon>Bacillota</taxon>
        <taxon>Bacilli</taxon>
        <taxon>Bacillales</taxon>
        <taxon>Paenibacillaceae</taxon>
        <taxon>Paenibacillus</taxon>
    </lineage>
</organism>
<proteinExistence type="predicted"/>
<protein>
    <submittedName>
        <fullName evidence="1">Uncharacterized protein</fullName>
    </submittedName>
</protein>